<evidence type="ECO:0000313" key="3">
    <source>
        <dbReference type="EMBL" id="KIM72809.1"/>
    </source>
</evidence>
<dbReference type="HOGENOM" id="CLU_1142945_0_0_1"/>
<evidence type="ECO:0000256" key="1">
    <source>
        <dbReference type="PROSITE-ProRule" id="PRU00023"/>
    </source>
</evidence>
<feature type="region of interest" description="Disordered" evidence="2">
    <location>
        <begin position="103"/>
        <end position="124"/>
    </location>
</feature>
<accession>A0A0C3EXW6</accession>
<evidence type="ECO:0000313" key="4">
    <source>
        <dbReference type="Proteomes" id="UP000054166"/>
    </source>
</evidence>
<dbReference type="SMART" id="SM00248">
    <property type="entry name" value="ANK"/>
    <property type="match status" value="2"/>
</dbReference>
<name>A0A0C3EXW6_PILCF</name>
<organism evidence="3 4">
    <name type="scientific">Piloderma croceum (strain F 1598)</name>
    <dbReference type="NCBI Taxonomy" id="765440"/>
    <lineage>
        <taxon>Eukaryota</taxon>
        <taxon>Fungi</taxon>
        <taxon>Dikarya</taxon>
        <taxon>Basidiomycota</taxon>
        <taxon>Agaricomycotina</taxon>
        <taxon>Agaricomycetes</taxon>
        <taxon>Agaricomycetidae</taxon>
        <taxon>Atheliales</taxon>
        <taxon>Atheliaceae</taxon>
        <taxon>Piloderma</taxon>
    </lineage>
</organism>
<dbReference type="InterPro" id="IPR036770">
    <property type="entry name" value="Ankyrin_rpt-contain_sf"/>
</dbReference>
<dbReference type="STRING" id="765440.A0A0C3EXW6"/>
<gene>
    <name evidence="3" type="ORF">PILCRDRAFT_15791</name>
</gene>
<reference evidence="4" key="2">
    <citation type="submission" date="2015-01" db="EMBL/GenBank/DDBJ databases">
        <title>Evolutionary Origins and Diversification of the Mycorrhizal Mutualists.</title>
        <authorList>
            <consortium name="DOE Joint Genome Institute"/>
            <consortium name="Mycorrhizal Genomics Consortium"/>
            <person name="Kohler A."/>
            <person name="Kuo A."/>
            <person name="Nagy L.G."/>
            <person name="Floudas D."/>
            <person name="Copeland A."/>
            <person name="Barry K.W."/>
            <person name="Cichocki N."/>
            <person name="Veneault-Fourrey C."/>
            <person name="LaButti K."/>
            <person name="Lindquist E.A."/>
            <person name="Lipzen A."/>
            <person name="Lundell T."/>
            <person name="Morin E."/>
            <person name="Murat C."/>
            <person name="Riley R."/>
            <person name="Ohm R."/>
            <person name="Sun H."/>
            <person name="Tunlid A."/>
            <person name="Henrissat B."/>
            <person name="Grigoriev I.V."/>
            <person name="Hibbett D.S."/>
            <person name="Martin F."/>
        </authorList>
    </citation>
    <scope>NUCLEOTIDE SEQUENCE [LARGE SCALE GENOMIC DNA]</scope>
    <source>
        <strain evidence="4">F 1598</strain>
    </source>
</reference>
<dbReference type="SUPFAM" id="SSF48403">
    <property type="entry name" value="Ankyrin repeat"/>
    <property type="match status" value="1"/>
</dbReference>
<feature type="region of interest" description="Disordered" evidence="2">
    <location>
        <begin position="158"/>
        <end position="181"/>
    </location>
</feature>
<dbReference type="PROSITE" id="PS50088">
    <property type="entry name" value="ANK_REPEAT"/>
    <property type="match status" value="1"/>
</dbReference>
<dbReference type="PROSITE" id="PS50297">
    <property type="entry name" value="ANK_REP_REGION"/>
    <property type="match status" value="1"/>
</dbReference>
<dbReference type="OrthoDB" id="194358at2759"/>
<dbReference type="Pfam" id="PF12796">
    <property type="entry name" value="Ank_2"/>
    <property type="match status" value="1"/>
</dbReference>
<keyword evidence="1" id="KW-0040">ANK repeat</keyword>
<reference evidence="3 4" key="1">
    <citation type="submission" date="2014-04" db="EMBL/GenBank/DDBJ databases">
        <authorList>
            <consortium name="DOE Joint Genome Institute"/>
            <person name="Kuo A."/>
            <person name="Tarkka M."/>
            <person name="Buscot F."/>
            <person name="Kohler A."/>
            <person name="Nagy L.G."/>
            <person name="Floudas D."/>
            <person name="Copeland A."/>
            <person name="Barry K.W."/>
            <person name="Cichocki N."/>
            <person name="Veneault-Fourrey C."/>
            <person name="LaButti K."/>
            <person name="Lindquist E.A."/>
            <person name="Lipzen A."/>
            <person name="Lundell T."/>
            <person name="Morin E."/>
            <person name="Murat C."/>
            <person name="Sun H."/>
            <person name="Tunlid A."/>
            <person name="Henrissat B."/>
            <person name="Grigoriev I.V."/>
            <person name="Hibbett D.S."/>
            <person name="Martin F."/>
            <person name="Nordberg H.P."/>
            <person name="Cantor M.N."/>
            <person name="Hua S.X."/>
        </authorList>
    </citation>
    <scope>NUCLEOTIDE SEQUENCE [LARGE SCALE GENOMIC DNA]</scope>
    <source>
        <strain evidence="3 4">F 1598</strain>
    </source>
</reference>
<dbReference type="InParanoid" id="A0A0C3EXW6"/>
<dbReference type="Proteomes" id="UP000054166">
    <property type="component" value="Unassembled WGS sequence"/>
</dbReference>
<dbReference type="EMBL" id="KN833106">
    <property type="protein sequence ID" value="KIM72809.1"/>
    <property type="molecule type" value="Genomic_DNA"/>
</dbReference>
<dbReference type="Gene3D" id="1.25.40.20">
    <property type="entry name" value="Ankyrin repeat-containing domain"/>
    <property type="match status" value="1"/>
</dbReference>
<proteinExistence type="predicted"/>
<dbReference type="InterPro" id="IPR002110">
    <property type="entry name" value="Ankyrin_rpt"/>
</dbReference>
<feature type="repeat" description="ANK" evidence="1">
    <location>
        <begin position="43"/>
        <end position="75"/>
    </location>
</feature>
<sequence>MDDPPTTSFGRDGAQRLQECLYSAAVNGNIGLVKCLLSHSNLDGVLPLHTASSGGNYLAVKPLIEQGADMNTSSVTPEMLARDNGKRSTTDVFKEWLENKDRDLRERASPSKPTSSFGAYTFYPTKPDNETVPNDVFAPRRPSLPHICNKLLVPLHSTSSRRSRLAGQDAEPEPPRSSTTHKLGSLNLFMKYAQHRSQHTQISVYPLSFSFYPVGITFPHHCHYSLASVTSVKPQPSLNHVPT</sequence>
<protein>
    <submittedName>
        <fullName evidence="3">Uncharacterized protein</fullName>
    </submittedName>
</protein>
<keyword evidence="4" id="KW-1185">Reference proteome</keyword>
<evidence type="ECO:0000256" key="2">
    <source>
        <dbReference type="SAM" id="MobiDB-lite"/>
    </source>
</evidence>
<dbReference type="AlphaFoldDB" id="A0A0C3EXW6"/>